<keyword evidence="1" id="KW-0812">Transmembrane</keyword>
<evidence type="ECO:0000313" key="2">
    <source>
        <dbReference type="EMBL" id="EFB31884.1"/>
    </source>
</evidence>
<dbReference type="Proteomes" id="UP000004079">
    <property type="component" value="Unassembled WGS sequence"/>
</dbReference>
<dbReference type="STRING" id="649760.HMPREF0971_01633"/>
<keyword evidence="1" id="KW-1133">Transmembrane helix</keyword>
<evidence type="ECO:0000313" key="3">
    <source>
        <dbReference type="Proteomes" id="UP000004079"/>
    </source>
</evidence>
<name>D1QRM7_9BACT</name>
<comment type="caution">
    <text evidence="2">The sequence shown here is derived from an EMBL/GenBank/DDBJ whole genome shotgun (WGS) entry which is preliminary data.</text>
</comment>
<reference evidence="2 3" key="1">
    <citation type="submission" date="2009-11" db="EMBL/GenBank/DDBJ databases">
        <authorList>
            <person name="Weinstock G."/>
            <person name="Sodergren E."/>
            <person name="Clifton S."/>
            <person name="Fulton L."/>
            <person name="Fulton B."/>
            <person name="Courtney L."/>
            <person name="Fronick C."/>
            <person name="Harrison M."/>
            <person name="Strong C."/>
            <person name="Farmer C."/>
            <person name="Delahaunty K."/>
            <person name="Markovic C."/>
            <person name="Hall O."/>
            <person name="Minx P."/>
            <person name="Tomlinson C."/>
            <person name="Mitreva M."/>
            <person name="Nelson J."/>
            <person name="Hou S."/>
            <person name="Wollam A."/>
            <person name="Pepin K.H."/>
            <person name="Johnson M."/>
            <person name="Bhonagiri V."/>
            <person name="Nash W.E."/>
            <person name="Warren W."/>
            <person name="Chinwalla A."/>
            <person name="Mardis E.R."/>
            <person name="Wilson R.K."/>
        </authorList>
    </citation>
    <scope>NUCLEOTIDE SEQUENCE [LARGE SCALE GENOMIC DNA]</scope>
    <source>
        <strain evidence="2 3">F0302</strain>
    </source>
</reference>
<sequence>MKHVVISIRFLHDLRQITLSSASSYVPCCVKSCTNLYQKACCFASSCNCTLLFLHCHLPFLVFFSDIFRFLFSCFLFFNPCFFQMFFDKVCTEIQSVLLLNIPYIF</sequence>
<protein>
    <submittedName>
        <fullName evidence="2">Uncharacterized protein</fullName>
    </submittedName>
</protein>
<accession>D1QRM7</accession>
<dbReference type="AlphaFoldDB" id="D1QRM7"/>
<dbReference type="HOGENOM" id="CLU_2220761_0_0_10"/>
<dbReference type="EMBL" id="ACUZ02000031">
    <property type="protein sequence ID" value="EFB31884.1"/>
    <property type="molecule type" value="Genomic_DNA"/>
</dbReference>
<evidence type="ECO:0000256" key="1">
    <source>
        <dbReference type="SAM" id="Phobius"/>
    </source>
</evidence>
<feature type="transmembrane region" description="Helical" evidence="1">
    <location>
        <begin position="67"/>
        <end position="87"/>
    </location>
</feature>
<keyword evidence="1" id="KW-0472">Membrane</keyword>
<gene>
    <name evidence="2" type="ORF">HMPREF0971_01633</name>
</gene>
<organism evidence="2 3">
    <name type="scientific">Segatella oris F0302</name>
    <dbReference type="NCBI Taxonomy" id="649760"/>
    <lineage>
        <taxon>Bacteria</taxon>
        <taxon>Pseudomonadati</taxon>
        <taxon>Bacteroidota</taxon>
        <taxon>Bacteroidia</taxon>
        <taxon>Bacteroidales</taxon>
        <taxon>Prevotellaceae</taxon>
        <taxon>Segatella</taxon>
    </lineage>
</organism>
<proteinExistence type="predicted"/>